<gene>
    <name evidence="2" type="primary">ptnD_2</name>
    <name evidence="2" type="ORF">LPPLD21_02239</name>
</gene>
<name>A0ABQ0NCB9_9LACO</name>
<reference evidence="2 3" key="1">
    <citation type="submission" date="2017-04" db="EMBL/GenBank/DDBJ databases">
        <title>In vitro and in silico characterization of Lactobacillus paraplantarum D2-1, a starter culture for soymilk fermentation.</title>
        <authorList>
            <person name="Endo A."/>
            <person name="Sasaki F."/>
            <person name="Maeno S."/>
            <person name="Kanesaki Y."/>
            <person name="Kubota E."/>
            <person name="Torres G.A."/>
            <person name="Tomita S."/>
            <person name="Nakagawa J."/>
        </authorList>
    </citation>
    <scope>NUCLEOTIDE SEQUENCE [LARGE SCALE GENOMIC DNA]</scope>
    <source>
        <strain evidence="2 3">D2-1</strain>
    </source>
</reference>
<dbReference type="RefSeq" id="WP_021729889.1">
    <property type="nucleotide sequence ID" value="NZ_AVAI01000001.1"/>
</dbReference>
<keyword evidence="1" id="KW-0812">Transmembrane</keyword>
<feature type="transmembrane region" description="Helical" evidence="1">
    <location>
        <begin position="142"/>
        <end position="163"/>
    </location>
</feature>
<keyword evidence="3" id="KW-1185">Reference proteome</keyword>
<keyword evidence="1" id="KW-0472">Membrane</keyword>
<dbReference type="PANTHER" id="PTHR32502">
    <property type="entry name" value="N-ACETYLGALACTOSAMINE PERMEASE II COMPONENT-RELATED"/>
    <property type="match status" value="1"/>
</dbReference>
<dbReference type="Pfam" id="PF03613">
    <property type="entry name" value="EIID-AGA"/>
    <property type="match status" value="1"/>
</dbReference>
<keyword evidence="1" id="KW-1133">Transmembrane helix</keyword>
<evidence type="ECO:0000313" key="2">
    <source>
        <dbReference type="EMBL" id="GBF02689.1"/>
    </source>
</evidence>
<evidence type="ECO:0000256" key="1">
    <source>
        <dbReference type="SAM" id="Phobius"/>
    </source>
</evidence>
<dbReference type="InterPro" id="IPR050303">
    <property type="entry name" value="GatZ_KbaZ_carbometab"/>
</dbReference>
<feature type="transmembrane region" description="Helical" evidence="1">
    <location>
        <begin position="184"/>
        <end position="207"/>
    </location>
</feature>
<sequence>MTDSTFLANKKQENKFYNNLFWRSQWLMFCTSYTKQQAVTFSWVMMPYLEKIYGKDSPEFYDAMLRHQDFFNTNVAMAPFIFGVVTSMEKENKAHGIELKTINALKSSLMGPLAGIGDSLLANGVRLIATGIAISFFKQGSWLGPLLFMLLLNIPNWGIKWFAGKYGYKLGNNFITDAMKSGTLNLITKAASILGLMMVGAMSAQYVSFSTVLKIKSASQVMNLQNVFDSILPGLLPLALVLGCFFYLRKTNKPVRVLVGIVILAFLLTFLGVTGA</sequence>
<accession>A0ABQ0NCB9</accession>
<protein>
    <submittedName>
        <fullName evidence="2">Mannose-specific PTS system IID component</fullName>
    </submittedName>
</protein>
<dbReference type="EMBL" id="BDOR01000013">
    <property type="protein sequence ID" value="GBF02689.1"/>
    <property type="molecule type" value="Genomic_DNA"/>
</dbReference>
<organism evidence="2 3">
    <name type="scientific">Lactiplantibacillus paraplantarum</name>
    <dbReference type="NCBI Taxonomy" id="60520"/>
    <lineage>
        <taxon>Bacteria</taxon>
        <taxon>Bacillati</taxon>
        <taxon>Bacillota</taxon>
        <taxon>Bacilli</taxon>
        <taxon>Lactobacillales</taxon>
        <taxon>Lactobacillaceae</taxon>
        <taxon>Lactiplantibacillus</taxon>
    </lineage>
</organism>
<feature type="transmembrane region" description="Helical" evidence="1">
    <location>
        <begin position="255"/>
        <end position="273"/>
    </location>
</feature>
<evidence type="ECO:0000313" key="3">
    <source>
        <dbReference type="Proteomes" id="UP000236162"/>
    </source>
</evidence>
<comment type="caution">
    <text evidence="2">The sequence shown here is derived from an EMBL/GenBank/DDBJ whole genome shotgun (WGS) entry which is preliminary data.</text>
</comment>
<dbReference type="Proteomes" id="UP000236162">
    <property type="component" value="Unassembled WGS sequence"/>
</dbReference>
<feature type="transmembrane region" description="Helical" evidence="1">
    <location>
        <begin position="227"/>
        <end position="248"/>
    </location>
</feature>
<dbReference type="PROSITE" id="PS51108">
    <property type="entry name" value="PTS_EIID"/>
    <property type="match status" value="1"/>
</dbReference>
<dbReference type="PANTHER" id="PTHR32502:SF23">
    <property type="entry name" value="TRANSPORT PROTEIN, PTS SYSTEM"/>
    <property type="match status" value="1"/>
</dbReference>
<dbReference type="InterPro" id="IPR004704">
    <property type="entry name" value="PTS_IID_man"/>
</dbReference>
<proteinExistence type="predicted"/>